<evidence type="ECO:0000256" key="1">
    <source>
        <dbReference type="SAM" id="Phobius"/>
    </source>
</evidence>
<name>A0A0K1QBC4_9BACT</name>
<dbReference type="KEGG" id="llu:AKJ09_09712"/>
<dbReference type="Proteomes" id="UP000064967">
    <property type="component" value="Chromosome"/>
</dbReference>
<feature type="chain" id="PRO_5005467107" description="Tetratricopeptide repeat protein" evidence="2">
    <location>
        <begin position="23"/>
        <end position="286"/>
    </location>
</feature>
<feature type="signal peptide" evidence="2">
    <location>
        <begin position="1"/>
        <end position="22"/>
    </location>
</feature>
<feature type="transmembrane region" description="Helical" evidence="1">
    <location>
        <begin position="241"/>
        <end position="261"/>
    </location>
</feature>
<accession>A0A0K1QBC4</accession>
<sequence length="286" mass="30464">MRPTRISRFFAIAGFVAATALAGPSFAGVESDLASAENAYAALDYATATNAAEAVLGQRGLSHDVLTRACRVAALAHAAQGHGEQAKQAFVLLLQYDPEFKLDGKLGPRFSDPFAEARGYWQAQGRKPGMDVETFVTYGQVGQIRVATRDPLGTVKRVTVGYRWAPARDYAMTTVEPGTKQIEVEANPSSSTRLEYYVRAVDAKDSAVFEDGSPEAPKSTTVTEPAHATKEEKKSIFASPWFYIAGGALLAAAGTYGYFALRPTEYTPASSGRTTLGAACGGARCD</sequence>
<keyword evidence="1" id="KW-0472">Membrane</keyword>
<dbReference type="AlphaFoldDB" id="A0A0K1QBC4"/>
<protein>
    <recommendedName>
        <fullName evidence="5">Tetratricopeptide repeat protein</fullName>
    </recommendedName>
</protein>
<dbReference type="STRING" id="1391654.AKJ09_09712"/>
<gene>
    <name evidence="3" type="ORF">AKJ09_09712</name>
</gene>
<reference evidence="3 4" key="1">
    <citation type="submission" date="2015-08" db="EMBL/GenBank/DDBJ databases">
        <authorList>
            <person name="Babu N.S."/>
            <person name="Beckwith C.J."/>
            <person name="Beseler K.G."/>
            <person name="Brison A."/>
            <person name="Carone J.V."/>
            <person name="Caskin T.P."/>
            <person name="Diamond M."/>
            <person name="Durham M.E."/>
            <person name="Foxe J.M."/>
            <person name="Go M."/>
            <person name="Henderson B.A."/>
            <person name="Jones I.B."/>
            <person name="McGettigan J.A."/>
            <person name="Micheletti S.J."/>
            <person name="Nasrallah M.E."/>
            <person name="Ortiz D."/>
            <person name="Piller C.R."/>
            <person name="Privatt S.R."/>
            <person name="Schneider S.L."/>
            <person name="Sharp S."/>
            <person name="Smith T.C."/>
            <person name="Stanton J.D."/>
            <person name="Ullery H.E."/>
            <person name="Wilson R.J."/>
            <person name="Serrano M.G."/>
            <person name="Buck G."/>
            <person name="Lee V."/>
            <person name="Wang Y."/>
            <person name="Carvalho R."/>
            <person name="Voegtly L."/>
            <person name="Shi R."/>
            <person name="Duckworth R."/>
            <person name="Johnson A."/>
            <person name="Loviza R."/>
            <person name="Walstead R."/>
            <person name="Shah Z."/>
            <person name="Kiflezghi M."/>
            <person name="Wade K."/>
            <person name="Ball S.L."/>
            <person name="Bradley K.W."/>
            <person name="Asai D.J."/>
            <person name="Bowman C.A."/>
            <person name="Russell D.A."/>
            <person name="Pope W.H."/>
            <person name="Jacobs-Sera D."/>
            <person name="Hendrix R.W."/>
            <person name="Hatfull G.F."/>
        </authorList>
    </citation>
    <scope>NUCLEOTIDE SEQUENCE [LARGE SCALE GENOMIC DNA]</scope>
    <source>
        <strain evidence="3 4">DSM 27648</strain>
    </source>
</reference>
<keyword evidence="1" id="KW-1133">Transmembrane helix</keyword>
<proteinExistence type="predicted"/>
<evidence type="ECO:0000256" key="2">
    <source>
        <dbReference type="SAM" id="SignalP"/>
    </source>
</evidence>
<evidence type="ECO:0000313" key="3">
    <source>
        <dbReference type="EMBL" id="AKV03049.1"/>
    </source>
</evidence>
<dbReference type="RefSeq" id="WP_146653876.1">
    <property type="nucleotide sequence ID" value="NZ_CP012333.1"/>
</dbReference>
<organism evidence="3 4">
    <name type="scientific">Labilithrix luteola</name>
    <dbReference type="NCBI Taxonomy" id="1391654"/>
    <lineage>
        <taxon>Bacteria</taxon>
        <taxon>Pseudomonadati</taxon>
        <taxon>Myxococcota</taxon>
        <taxon>Polyangia</taxon>
        <taxon>Polyangiales</taxon>
        <taxon>Labilitrichaceae</taxon>
        <taxon>Labilithrix</taxon>
    </lineage>
</organism>
<keyword evidence="4" id="KW-1185">Reference proteome</keyword>
<dbReference type="EMBL" id="CP012333">
    <property type="protein sequence ID" value="AKV03049.1"/>
    <property type="molecule type" value="Genomic_DNA"/>
</dbReference>
<keyword evidence="2" id="KW-0732">Signal</keyword>
<keyword evidence="1" id="KW-0812">Transmembrane</keyword>
<evidence type="ECO:0000313" key="4">
    <source>
        <dbReference type="Proteomes" id="UP000064967"/>
    </source>
</evidence>
<evidence type="ECO:0008006" key="5">
    <source>
        <dbReference type="Google" id="ProtNLM"/>
    </source>
</evidence>